<proteinExistence type="predicted"/>
<dbReference type="EMBL" id="GGEC01014403">
    <property type="protein sequence ID" value="MBW94886.1"/>
    <property type="molecule type" value="Transcribed_RNA"/>
</dbReference>
<organism evidence="1">
    <name type="scientific">Rhizophora mucronata</name>
    <name type="common">Asiatic mangrove</name>
    <dbReference type="NCBI Taxonomy" id="61149"/>
    <lineage>
        <taxon>Eukaryota</taxon>
        <taxon>Viridiplantae</taxon>
        <taxon>Streptophyta</taxon>
        <taxon>Embryophyta</taxon>
        <taxon>Tracheophyta</taxon>
        <taxon>Spermatophyta</taxon>
        <taxon>Magnoliopsida</taxon>
        <taxon>eudicotyledons</taxon>
        <taxon>Gunneridae</taxon>
        <taxon>Pentapetalae</taxon>
        <taxon>rosids</taxon>
        <taxon>fabids</taxon>
        <taxon>Malpighiales</taxon>
        <taxon>Rhizophoraceae</taxon>
        <taxon>Rhizophora</taxon>
    </lineage>
</organism>
<evidence type="ECO:0000313" key="1">
    <source>
        <dbReference type="EMBL" id="MBW94886.1"/>
    </source>
</evidence>
<reference evidence="1" key="1">
    <citation type="submission" date="2018-02" db="EMBL/GenBank/DDBJ databases">
        <title>Rhizophora mucronata_Transcriptome.</title>
        <authorList>
            <person name="Meera S.P."/>
            <person name="Sreeshan A."/>
            <person name="Augustine A."/>
        </authorList>
    </citation>
    <scope>NUCLEOTIDE SEQUENCE</scope>
    <source>
        <tissue evidence="1">Leaf</tissue>
    </source>
</reference>
<protein>
    <submittedName>
        <fullName evidence="1">Polyadenylate-binding protein-interacting protein 10-like isoform X3</fullName>
    </submittedName>
</protein>
<dbReference type="AlphaFoldDB" id="A0A2P2JN30"/>
<sequence>MRGRTGVFDGLTLIGSDPKITPLQLRATIALAATVNSMKAIQVE</sequence>
<accession>A0A2P2JN30</accession>
<name>A0A2P2JN30_RHIMU</name>